<proteinExistence type="inferred from homology"/>
<sequence>MSTNSADIGLLVSKALGVAIILGSFTVKLPLIRNCISMGSTKGLAAGSLYSEIIALSTSVIYNMLRGIPIGTWGELLSVLVQNYVLVFCIWYYSKYSVVTCTQLAASYVCFAYGVIFHLPQDIYFTLPFVAMAIGWSGTIPQIFANYRNQHTGPLSIITQGLIVSGSFARVFTTTQEVNDRVILFSVCCSSFLQSIILIQIVTLREKTAKFVTHETKKTE</sequence>
<evidence type="ECO:0000256" key="5">
    <source>
        <dbReference type="ARBA" id="ARBA00022989"/>
    </source>
</evidence>
<evidence type="ECO:0000256" key="3">
    <source>
        <dbReference type="ARBA" id="ARBA00022692"/>
    </source>
</evidence>
<dbReference type="EMBL" id="HBIN01005645">
    <property type="protein sequence ID" value="CAE0433773.1"/>
    <property type="molecule type" value="Transcribed_RNA"/>
</dbReference>
<evidence type="ECO:0000256" key="7">
    <source>
        <dbReference type="ARBA" id="ARBA00038475"/>
    </source>
</evidence>
<dbReference type="PANTHER" id="PTHR12226">
    <property type="entry name" value="MANNOSE-P-DOLICHOL UTILIZATION DEFECT 1 LEC35 -RELATED"/>
    <property type="match status" value="1"/>
</dbReference>
<evidence type="ECO:0000256" key="4">
    <source>
        <dbReference type="ARBA" id="ARBA00022737"/>
    </source>
</evidence>
<evidence type="ECO:0000256" key="6">
    <source>
        <dbReference type="ARBA" id="ARBA00023136"/>
    </source>
</evidence>
<evidence type="ECO:0000313" key="9">
    <source>
        <dbReference type="EMBL" id="CAE0433773.1"/>
    </source>
</evidence>
<feature type="transmembrane region" description="Helical" evidence="8">
    <location>
        <begin position="98"/>
        <end position="117"/>
    </location>
</feature>
<evidence type="ECO:0000256" key="2">
    <source>
        <dbReference type="ARBA" id="ARBA00022448"/>
    </source>
</evidence>
<accession>A0A7S3PFS9</accession>
<dbReference type="PANTHER" id="PTHR12226:SF2">
    <property type="entry name" value="MANNOSE-P-DOLICHOL UTILIZATION DEFECT 1 PROTEIN"/>
    <property type="match status" value="1"/>
</dbReference>
<dbReference type="GO" id="GO:0016020">
    <property type="term" value="C:membrane"/>
    <property type="evidence" value="ECO:0007669"/>
    <property type="project" value="UniProtKB-SubCell"/>
</dbReference>
<gene>
    <name evidence="9" type="ORF">ASTO00021_LOCUS4090</name>
</gene>
<dbReference type="Gene3D" id="1.20.1280.290">
    <property type="match status" value="1"/>
</dbReference>
<feature type="transmembrane region" description="Helical" evidence="8">
    <location>
        <begin position="43"/>
        <end position="64"/>
    </location>
</feature>
<reference evidence="9" key="1">
    <citation type="submission" date="2021-01" db="EMBL/GenBank/DDBJ databases">
        <authorList>
            <person name="Corre E."/>
            <person name="Pelletier E."/>
            <person name="Niang G."/>
            <person name="Scheremetjew M."/>
            <person name="Finn R."/>
            <person name="Kale V."/>
            <person name="Holt S."/>
            <person name="Cochrane G."/>
            <person name="Meng A."/>
            <person name="Brown T."/>
            <person name="Cohen L."/>
        </authorList>
    </citation>
    <scope>NUCLEOTIDE SEQUENCE</scope>
    <source>
        <strain evidence="9">GSBS06</strain>
    </source>
</reference>
<feature type="transmembrane region" description="Helical" evidence="8">
    <location>
        <begin position="12"/>
        <end position="31"/>
    </location>
</feature>
<comment type="similarity">
    <text evidence="7">Belongs to the MPDU1 (TC 2.A.43.3) family.</text>
</comment>
<dbReference type="InterPro" id="IPR006603">
    <property type="entry name" value="PQ-loop_rpt"/>
</dbReference>
<keyword evidence="2" id="KW-0813">Transport</keyword>
<feature type="transmembrane region" description="Helical" evidence="8">
    <location>
        <begin position="123"/>
        <end position="145"/>
    </location>
</feature>
<comment type="subcellular location">
    <subcellularLocation>
        <location evidence="1">Membrane</location>
        <topology evidence="1">Multi-pass membrane protein</topology>
    </subcellularLocation>
</comment>
<organism evidence="9">
    <name type="scientific">Aplanochytrium stocchinoi</name>
    <dbReference type="NCBI Taxonomy" id="215587"/>
    <lineage>
        <taxon>Eukaryota</taxon>
        <taxon>Sar</taxon>
        <taxon>Stramenopiles</taxon>
        <taxon>Bigyra</taxon>
        <taxon>Labyrinthulomycetes</taxon>
        <taxon>Thraustochytrida</taxon>
        <taxon>Thraustochytriidae</taxon>
        <taxon>Aplanochytrium</taxon>
    </lineage>
</organism>
<feature type="transmembrane region" description="Helical" evidence="8">
    <location>
        <begin position="183"/>
        <end position="204"/>
    </location>
</feature>
<evidence type="ECO:0000256" key="1">
    <source>
        <dbReference type="ARBA" id="ARBA00004141"/>
    </source>
</evidence>
<keyword evidence="3 8" id="KW-0812">Transmembrane</keyword>
<protein>
    <recommendedName>
        <fullName evidence="10">Mannose-P-dolichol utilization defect 1 protein homolog</fullName>
    </recommendedName>
</protein>
<feature type="transmembrane region" description="Helical" evidence="8">
    <location>
        <begin position="76"/>
        <end position="93"/>
    </location>
</feature>
<evidence type="ECO:0000256" key="8">
    <source>
        <dbReference type="SAM" id="Phobius"/>
    </source>
</evidence>
<feature type="transmembrane region" description="Helical" evidence="8">
    <location>
        <begin position="152"/>
        <end position="171"/>
    </location>
</feature>
<keyword evidence="6 8" id="KW-0472">Membrane</keyword>
<keyword evidence="4" id="KW-0677">Repeat</keyword>
<keyword evidence="5 8" id="KW-1133">Transmembrane helix</keyword>
<dbReference type="AlphaFoldDB" id="A0A7S3PFS9"/>
<name>A0A7S3PFS9_9STRA</name>
<evidence type="ECO:0008006" key="10">
    <source>
        <dbReference type="Google" id="ProtNLM"/>
    </source>
</evidence>
<dbReference type="InterPro" id="IPR016817">
    <property type="entry name" value="MannP-dilichol_defect-1"/>
</dbReference>
<dbReference type="Pfam" id="PF04193">
    <property type="entry name" value="PQ-loop"/>
    <property type="match status" value="2"/>
</dbReference>